<keyword evidence="3" id="KW-1185">Reference proteome</keyword>
<evidence type="ECO:0000313" key="2">
    <source>
        <dbReference type="EMBL" id="KYM80372.1"/>
    </source>
</evidence>
<evidence type="ECO:0000256" key="1">
    <source>
        <dbReference type="SAM" id="Phobius"/>
    </source>
</evidence>
<proteinExistence type="predicted"/>
<keyword evidence="1" id="KW-0472">Membrane</keyword>
<protein>
    <submittedName>
        <fullName evidence="2">Uncharacterized protein</fullName>
    </submittedName>
</protein>
<evidence type="ECO:0000313" key="3">
    <source>
        <dbReference type="Proteomes" id="UP000078540"/>
    </source>
</evidence>
<accession>A0A195B803</accession>
<keyword evidence="1" id="KW-0812">Transmembrane</keyword>
<feature type="transmembrane region" description="Helical" evidence="1">
    <location>
        <begin position="47"/>
        <end position="65"/>
    </location>
</feature>
<dbReference type="EMBL" id="KQ976574">
    <property type="protein sequence ID" value="KYM80372.1"/>
    <property type="molecule type" value="Genomic_DNA"/>
</dbReference>
<feature type="transmembrane region" description="Helical" evidence="1">
    <location>
        <begin position="18"/>
        <end position="35"/>
    </location>
</feature>
<dbReference type="AlphaFoldDB" id="A0A195B803"/>
<sequence>MNDEITANSIVAKVKREFIIYILYYKTIYIIFFVTQRAKARKYRENSPSIFSIIRSILLLYLLLYCTKIEFHRTHWTSSNGDN</sequence>
<organism evidence="2 3">
    <name type="scientific">Atta colombica</name>
    <dbReference type="NCBI Taxonomy" id="520822"/>
    <lineage>
        <taxon>Eukaryota</taxon>
        <taxon>Metazoa</taxon>
        <taxon>Ecdysozoa</taxon>
        <taxon>Arthropoda</taxon>
        <taxon>Hexapoda</taxon>
        <taxon>Insecta</taxon>
        <taxon>Pterygota</taxon>
        <taxon>Neoptera</taxon>
        <taxon>Endopterygota</taxon>
        <taxon>Hymenoptera</taxon>
        <taxon>Apocrita</taxon>
        <taxon>Aculeata</taxon>
        <taxon>Formicoidea</taxon>
        <taxon>Formicidae</taxon>
        <taxon>Myrmicinae</taxon>
        <taxon>Atta</taxon>
    </lineage>
</organism>
<dbReference type="Proteomes" id="UP000078540">
    <property type="component" value="Unassembled WGS sequence"/>
</dbReference>
<name>A0A195B803_9HYME</name>
<keyword evidence="1" id="KW-1133">Transmembrane helix</keyword>
<gene>
    <name evidence="2" type="ORF">ALC53_09466</name>
</gene>
<reference evidence="2 3" key="1">
    <citation type="submission" date="2015-09" db="EMBL/GenBank/DDBJ databases">
        <title>Atta colombica WGS genome.</title>
        <authorList>
            <person name="Nygaard S."/>
            <person name="Hu H."/>
            <person name="Boomsma J."/>
            <person name="Zhang G."/>
        </authorList>
    </citation>
    <scope>NUCLEOTIDE SEQUENCE [LARGE SCALE GENOMIC DNA]</scope>
    <source>
        <strain evidence="2">Treedump-2</strain>
        <tissue evidence="2">Whole body</tissue>
    </source>
</reference>